<keyword evidence="1" id="KW-0472">Membrane</keyword>
<dbReference type="EnsemblPlants" id="TuG1812G0400003770.01.T01">
    <property type="protein sequence ID" value="TuG1812G0400003770.01.T01"/>
    <property type="gene ID" value="TuG1812G0400003770.01"/>
</dbReference>
<protein>
    <submittedName>
        <fullName evidence="2">Uncharacterized protein</fullName>
    </submittedName>
</protein>
<evidence type="ECO:0000313" key="2">
    <source>
        <dbReference type="EnsemblPlants" id="TuG1812G0400003770.01.T01"/>
    </source>
</evidence>
<keyword evidence="1" id="KW-0812">Transmembrane</keyword>
<reference evidence="2" key="3">
    <citation type="submission" date="2022-06" db="UniProtKB">
        <authorList>
            <consortium name="EnsemblPlants"/>
        </authorList>
    </citation>
    <scope>IDENTIFICATION</scope>
</reference>
<proteinExistence type="predicted"/>
<dbReference type="Proteomes" id="UP000015106">
    <property type="component" value="Chromosome 4"/>
</dbReference>
<feature type="transmembrane region" description="Helical" evidence="1">
    <location>
        <begin position="48"/>
        <end position="67"/>
    </location>
</feature>
<name>A0A8R7Q720_TRIUA</name>
<keyword evidence="1" id="KW-1133">Transmembrane helix</keyword>
<keyword evidence="3" id="KW-1185">Reference proteome</keyword>
<dbReference type="AlphaFoldDB" id="A0A8R7Q720"/>
<accession>A0A8R7Q720</accession>
<dbReference type="GO" id="GO:0005634">
    <property type="term" value="C:nucleus"/>
    <property type="evidence" value="ECO:0007669"/>
    <property type="project" value="InterPro"/>
</dbReference>
<dbReference type="InterPro" id="IPR003888">
    <property type="entry name" value="FYrich_N"/>
</dbReference>
<reference evidence="3" key="1">
    <citation type="journal article" date="2013" name="Nature">
        <title>Draft genome of the wheat A-genome progenitor Triticum urartu.</title>
        <authorList>
            <person name="Ling H.Q."/>
            <person name="Zhao S."/>
            <person name="Liu D."/>
            <person name="Wang J."/>
            <person name="Sun H."/>
            <person name="Zhang C."/>
            <person name="Fan H."/>
            <person name="Li D."/>
            <person name="Dong L."/>
            <person name="Tao Y."/>
            <person name="Gao C."/>
            <person name="Wu H."/>
            <person name="Li Y."/>
            <person name="Cui Y."/>
            <person name="Guo X."/>
            <person name="Zheng S."/>
            <person name="Wang B."/>
            <person name="Yu K."/>
            <person name="Liang Q."/>
            <person name="Yang W."/>
            <person name="Lou X."/>
            <person name="Chen J."/>
            <person name="Feng M."/>
            <person name="Jian J."/>
            <person name="Zhang X."/>
            <person name="Luo G."/>
            <person name="Jiang Y."/>
            <person name="Liu J."/>
            <person name="Wang Z."/>
            <person name="Sha Y."/>
            <person name="Zhang B."/>
            <person name="Wu H."/>
            <person name="Tang D."/>
            <person name="Shen Q."/>
            <person name="Xue P."/>
            <person name="Zou S."/>
            <person name="Wang X."/>
            <person name="Liu X."/>
            <person name="Wang F."/>
            <person name="Yang Y."/>
            <person name="An X."/>
            <person name="Dong Z."/>
            <person name="Zhang K."/>
            <person name="Zhang X."/>
            <person name="Luo M.C."/>
            <person name="Dvorak J."/>
            <person name="Tong Y."/>
            <person name="Wang J."/>
            <person name="Yang H."/>
            <person name="Li Z."/>
            <person name="Wang D."/>
            <person name="Zhang A."/>
            <person name="Wang J."/>
        </authorList>
    </citation>
    <scope>NUCLEOTIDE SEQUENCE</scope>
    <source>
        <strain evidence="3">cv. G1812</strain>
    </source>
</reference>
<evidence type="ECO:0000313" key="3">
    <source>
        <dbReference type="Proteomes" id="UP000015106"/>
    </source>
</evidence>
<evidence type="ECO:0000256" key="1">
    <source>
        <dbReference type="SAM" id="Phobius"/>
    </source>
</evidence>
<sequence>MVSDLDNFHNKMHIRPEGYTAFRKFASVKGIYSAPNCHQACMKFCVPFWNSLLSMSGFVLLLLQSLVPMEDLASSVSMLQYYTTIQPSVS</sequence>
<organism evidence="2 3">
    <name type="scientific">Triticum urartu</name>
    <name type="common">Red wild einkorn</name>
    <name type="synonym">Crithodium urartu</name>
    <dbReference type="NCBI Taxonomy" id="4572"/>
    <lineage>
        <taxon>Eukaryota</taxon>
        <taxon>Viridiplantae</taxon>
        <taxon>Streptophyta</taxon>
        <taxon>Embryophyta</taxon>
        <taxon>Tracheophyta</taxon>
        <taxon>Spermatophyta</taxon>
        <taxon>Magnoliopsida</taxon>
        <taxon>Liliopsida</taxon>
        <taxon>Poales</taxon>
        <taxon>Poaceae</taxon>
        <taxon>BOP clade</taxon>
        <taxon>Pooideae</taxon>
        <taxon>Triticodae</taxon>
        <taxon>Triticeae</taxon>
        <taxon>Triticinae</taxon>
        <taxon>Triticum</taxon>
    </lineage>
</organism>
<reference evidence="2" key="2">
    <citation type="submission" date="2018-03" db="EMBL/GenBank/DDBJ databases">
        <title>The Triticum urartu genome reveals the dynamic nature of wheat genome evolution.</title>
        <authorList>
            <person name="Ling H."/>
            <person name="Ma B."/>
            <person name="Shi X."/>
            <person name="Liu H."/>
            <person name="Dong L."/>
            <person name="Sun H."/>
            <person name="Cao Y."/>
            <person name="Gao Q."/>
            <person name="Zheng S."/>
            <person name="Li Y."/>
            <person name="Yu Y."/>
            <person name="Du H."/>
            <person name="Qi M."/>
            <person name="Li Y."/>
            <person name="Yu H."/>
            <person name="Cui Y."/>
            <person name="Wang N."/>
            <person name="Chen C."/>
            <person name="Wu H."/>
            <person name="Zhao Y."/>
            <person name="Zhang J."/>
            <person name="Li Y."/>
            <person name="Zhou W."/>
            <person name="Zhang B."/>
            <person name="Hu W."/>
            <person name="Eijk M."/>
            <person name="Tang J."/>
            <person name="Witsenboer H."/>
            <person name="Zhao S."/>
            <person name="Li Z."/>
            <person name="Zhang A."/>
            <person name="Wang D."/>
            <person name="Liang C."/>
        </authorList>
    </citation>
    <scope>NUCLEOTIDE SEQUENCE [LARGE SCALE GENOMIC DNA]</scope>
    <source>
        <strain evidence="2">cv. G1812</strain>
    </source>
</reference>
<dbReference type="Pfam" id="PF05964">
    <property type="entry name" value="FYRN"/>
    <property type="match status" value="1"/>
</dbReference>
<dbReference type="Gramene" id="TuG1812G0400003770.01.T01">
    <property type="protein sequence ID" value="TuG1812G0400003770.01.T01"/>
    <property type="gene ID" value="TuG1812G0400003770.01"/>
</dbReference>